<protein>
    <submittedName>
        <fullName evidence="1">Uncharacterized protein</fullName>
    </submittedName>
</protein>
<name>A0AAW3JRT4_9FIRM</name>
<dbReference type="Proteomes" id="UP000050833">
    <property type="component" value="Unassembled WGS sequence"/>
</dbReference>
<gene>
    <name evidence="1" type="ORF">APZ18_12310</name>
</gene>
<proteinExistence type="predicted"/>
<evidence type="ECO:0000313" key="2">
    <source>
        <dbReference type="Proteomes" id="UP000050833"/>
    </source>
</evidence>
<accession>A0AAW3JRT4</accession>
<dbReference type="EMBL" id="LLKB01000005">
    <property type="protein sequence ID" value="KQC85456.1"/>
    <property type="molecule type" value="Genomic_DNA"/>
</dbReference>
<comment type="caution">
    <text evidence="1">The sequence shown here is derived from an EMBL/GenBank/DDBJ whole genome shotgun (WGS) entry which is preliminary data.</text>
</comment>
<sequence length="159" mass="18719">MRRDDKPLKRLNRFKYRELNYFCYQYNSWKAQIRDIEGSLGVSGVNYDGMPHAHNNESPVENVAIRLALLSSKVDIVEKAARLTDAELASALLRYCTTPGMSFQQLCKKENVHCSQATFYRKRSEFFCKLDKLKEENFYSELPRKYRAVEKHHRGKWTS</sequence>
<evidence type="ECO:0000313" key="1">
    <source>
        <dbReference type="EMBL" id="KQC85456.1"/>
    </source>
</evidence>
<dbReference type="AlphaFoldDB" id="A0AAW3JRT4"/>
<reference evidence="1 2" key="1">
    <citation type="submission" date="2015-10" db="EMBL/GenBank/DDBJ databases">
        <title>Butyribacter intestini gen. nov., sp. nov., a butyric acid-producing bacterium of the family Lachnospiraceae isolated from the human faeces.</title>
        <authorList>
            <person name="Zou Y."/>
            <person name="Xue W."/>
            <person name="Luo G."/>
            <person name="Lv M."/>
        </authorList>
    </citation>
    <scope>NUCLEOTIDE SEQUENCE [LARGE SCALE GENOMIC DNA]</scope>
    <source>
        <strain evidence="1 2">TF01-11</strain>
    </source>
</reference>
<dbReference type="RefSeq" id="WP_055945348.1">
    <property type="nucleotide sequence ID" value="NZ_LLKB01000005.1"/>
</dbReference>
<keyword evidence="2" id="KW-1185">Reference proteome</keyword>
<organism evidence="1 2">
    <name type="scientific">Butyribacter intestini</name>
    <dbReference type="NCBI Taxonomy" id="1703332"/>
    <lineage>
        <taxon>Bacteria</taxon>
        <taxon>Bacillati</taxon>
        <taxon>Bacillota</taxon>
        <taxon>Clostridia</taxon>
        <taxon>Lachnospirales</taxon>
        <taxon>Lachnospiraceae</taxon>
        <taxon>Butyribacter</taxon>
    </lineage>
</organism>